<feature type="transmembrane region" description="Helical" evidence="1">
    <location>
        <begin position="46"/>
        <end position="67"/>
    </location>
</feature>
<evidence type="ECO:0000313" key="2">
    <source>
        <dbReference type="EMBL" id="AFM23343.1"/>
    </source>
</evidence>
<evidence type="ECO:0000313" key="3">
    <source>
        <dbReference type="Proteomes" id="UP000006055"/>
    </source>
</evidence>
<dbReference type="EMBL" id="CP003360">
    <property type="protein sequence ID" value="AFM23343.1"/>
    <property type="molecule type" value="Genomic_DNA"/>
</dbReference>
<organism evidence="2 3">
    <name type="scientific">Desulfomonile tiedjei (strain ATCC 49306 / DSM 6799 / DCB-1)</name>
    <dbReference type="NCBI Taxonomy" id="706587"/>
    <lineage>
        <taxon>Bacteria</taxon>
        <taxon>Pseudomonadati</taxon>
        <taxon>Thermodesulfobacteriota</taxon>
        <taxon>Desulfomonilia</taxon>
        <taxon>Desulfomonilales</taxon>
        <taxon>Desulfomonilaceae</taxon>
        <taxon>Desulfomonile</taxon>
    </lineage>
</organism>
<dbReference type="eggNOG" id="ENOG5033JT8">
    <property type="taxonomic scope" value="Bacteria"/>
</dbReference>
<accession>I4C1A2</accession>
<gene>
    <name evidence="2" type="ordered locus">Desti_0615</name>
</gene>
<feature type="transmembrane region" description="Helical" evidence="1">
    <location>
        <begin position="99"/>
        <end position="129"/>
    </location>
</feature>
<dbReference type="KEGG" id="dti:Desti_0615"/>
<feature type="transmembrane region" description="Helical" evidence="1">
    <location>
        <begin position="135"/>
        <end position="154"/>
    </location>
</feature>
<keyword evidence="1" id="KW-1133">Transmembrane helix</keyword>
<dbReference type="Proteomes" id="UP000006055">
    <property type="component" value="Chromosome"/>
</dbReference>
<keyword evidence="1" id="KW-0472">Membrane</keyword>
<protein>
    <submittedName>
        <fullName evidence="2">Uncharacterized protein</fullName>
    </submittedName>
</protein>
<dbReference type="HOGENOM" id="CLU_142657_0_0_7"/>
<proteinExistence type="predicted"/>
<reference evidence="3" key="1">
    <citation type="submission" date="2012-06" db="EMBL/GenBank/DDBJ databases">
        <title>Complete sequence of chromosome of Desulfomonile tiedjei DSM 6799.</title>
        <authorList>
            <person name="Lucas S."/>
            <person name="Copeland A."/>
            <person name="Lapidus A."/>
            <person name="Glavina del Rio T."/>
            <person name="Dalin E."/>
            <person name="Tice H."/>
            <person name="Bruce D."/>
            <person name="Goodwin L."/>
            <person name="Pitluck S."/>
            <person name="Peters L."/>
            <person name="Ovchinnikova G."/>
            <person name="Zeytun A."/>
            <person name="Lu M."/>
            <person name="Kyrpides N."/>
            <person name="Mavromatis K."/>
            <person name="Ivanova N."/>
            <person name="Brettin T."/>
            <person name="Detter J.C."/>
            <person name="Han C."/>
            <person name="Larimer F."/>
            <person name="Land M."/>
            <person name="Hauser L."/>
            <person name="Markowitz V."/>
            <person name="Cheng J.-F."/>
            <person name="Hugenholtz P."/>
            <person name="Woyke T."/>
            <person name="Wu D."/>
            <person name="Spring S."/>
            <person name="Schroeder M."/>
            <person name="Brambilla E."/>
            <person name="Klenk H.-P."/>
            <person name="Eisen J.A."/>
        </authorList>
    </citation>
    <scope>NUCLEOTIDE SEQUENCE [LARGE SCALE GENOMIC DNA]</scope>
    <source>
        <strain evidence="3">ATCC 49306 / DSM 6799 / DCB-1</strain>
    </source>
</reference>
<dbReference type="RefSeq" id="WP_014808499.1">
    <property type="nucleotide sequence ID" value="NC_018025.1"/>
</dbReference>
<dbReference type="OrthoDB" id="4736946at2"/>
<evidence type="ECO:0000256" key="1">
    <source>
        <dbReference type="SAM" id="Phobius"/>
    </source>
</evidence>
<sequence>MSEAVRAYIRSQGIGAAVGNMVLNPTFAWLGNRELAFTPLTGGGSIIVDTAITSVIMSLVVTLFVASGTRREIAAGRISNSDGLSSSLGMLSWLPRQGWALGLIIGVGVALVVTPLTFILFSVLGVAGLSFVRFALFKAVWTPLVAFVVARWVVLRQLLPVPPT</sequence>
<keyword evidence="1" id="KW-0812">Transmembrane</keyword>
<dbReference type="AlphaFoldDB" id="I4C1A2"/>
<name>I4C1A2_DESTA</name>
<keyword evidence="3" id="KW-1185">Reference proteome</keyword>